<dbReference type="Gene3D" id="3.10.450.50">
    <property type="match status" value="1"/>
</dbReference>
<reference evidence="3 4" key="1">
    <citation type="journal article" date="2018" name="Nat. Biotechnol.">
        <title>A standardized bacterial taxonomy based on genome phylogeny substantially revises the tree of life.</title>
        <authorList>
            <person name="Parks D.H."/>
            <person name="Chuvochina M."/>
            <person name="Waite D.W."/>
            <person name="Rinke C."/>
            <person name="Skarshewski A."/>
            <person name="Chaumeil P.A."/>
            <person name="Hugenholtz P."/>
        </authorList>
    </citation>
    <scope>NUCLEOTIDE SEQUENCE [LARGE SCALE GENOMIC DNA]</scope>
    <source>
        <strain evidence="3">UBA10707</strain>
    </source>
</reference>
<evidence type="ECO:0000256" key="2">
    <source>
        <dbReference type="ARBA" id="ARBA00023002"/>
    </source>
</evidence>
<dbReference type="InterPro" id="IPR000391">
    <property type="entry name" value="Rng_hydr_dOase-bsu"/>
</dbReference>
<organism evidence="3 4">
    <name type="scientific">Advenella kashmirensis</name>
    <dbReference type="NCBI Taxonomy" id="310575"/>
    <lineage>
        <taxon>Bacteria</taxon>
        <taxon>Pseudomonadati</taxon>
        <taxon>Pseudomonadota</taxon>
        <taxon>Betaproteobacteria</taxon>
        <taxon>Burkholderiales</taxon>
        <taxon>Alcaligenaceae</taxon>
    </lineage>
</organism>
<comment type="similarity">
    <text evidence="1">Belongs to the bacterial ring-hydroxylating dioxygenase beta subunit family.</text>
</comment>
<dbReference type="Pfam" id="PF00866">
    <property type="entry name" value="Ring_hydroxyl_B"/>
    <property type="match status" value="1"/>
</dbReference>
<comment type="caution">
    <text evidence="3">The sequence shown here is derived from an EMBL/GenBank/DDBJ whole genome shotgun (WGS) entry which is preliminary data.</text>
</comment>
<protein>
    <submittedName>
        <fullName evidence="3">Ring-hydroxylating dioxygenase subunit beta</fullName>
    </submittedName>
</protein>
<proteinExistence type="inferred from homology"/>
<accession>A0A356LGC7</accession>
<dbReference type="InterPro" id="IPR032710">
    <property type="entry name" value="NTF2-like_dom_sf"/>
</dbReference>
<dbReference type="EMBL" id="DOEK01000028">
    <property type="protein sequence ID" value="HBP29889.1"/>
    <property type="molecule type" value="Genomic_DNA"/>
</dbReference>
<keyword evidence="3" id="KW-0223">Dioxygenase</keyword>
<dbReference type="AlphaFoldDB" id="A0A356LGC7"/>
<gene>
    <name evidence="3" type="ORF">DD666_10795</name>
</gene>
<name>A0A356LGC7_9BURK</name>
<dbReference type="CDD" id="cd00667">
    <property type="entry name" value="ring_hydroxylating_dioxygenases_beta"/>
    <property type="match status" value="1"/>
</dbReference>
<dbReference type="SUPFAM" id="SSF54427">
    <property type="entry name" value="NTF2-like"/>
    <property type="match status" value="1"/>
</dbReference>
<keyword evidence="2" id="KW-0560">Oxidoreductase</keyword>
<dbReference type="Proteomes" id="UP000264036">
    <property type="component" value="Unassembled WGS sequence"/>
</dbReference>
<evidence type="ECO:0000313" key="4">
    <source>
        <dbReference type="Proteomes" id="UP000264036"/>
    </source>
</evidence>
<dbReference type="GO" id="GO:0051213">
    <property type="term" value="F:dioxygenase activity"/>
    <property type="evidence" value="ECO:0007669"/>
    <property type="project" value="UniProtKB-KW"/>
</dbReference>
<sequence>MKHTFAYRAQNISIERALALRPEIENFHAEYCAVLDQNQVELWPEFFTEDGLYRATSRENAELGMPVGLIYAEGRDMMHDRAVATSRTQMYAPRFTLHLVSNLRILEETEAGEIESQANFLLMQTLIEGPSTIHLAGTYHDTHVRVDGQLKLKERHAIFDTEILANSLVYPI</sequence>
<evidence type="ECO:0000313" key="3">
    <source>
        <dbReference type="EMBL" id="HBP29889.1"/>
    </source>
</evidence>
<evidence type="ECO:0000256" key="1">
    <source>
        <dbReference type="ARBA" id="ARBA00009570"/>
    </source>
</evidence>